<dbReference type="SUPFAM" id="SSF101738">
    <property type="entry name" value="SspB-like"/>
    <property type="match status" value="1"/>
</dbReference>
<reference evidence="2 3" key="1">
    <citation type="submission" date="2017-11" db="EMBL/GenBank/DDBJ databases">
        <title>Draft genome sequence of Rhizobiales bacterium SY3-13.</title>
        <authorList>
            <person name="Sun C."/>
        </authorList>
    </citation>
    <scope>NUCLEOTIDE SEQUENCE [LARGE SCALE GENOMIC DNA]</scope>
    <source>
        <strain evidence="2 3">SY3-13</strain>
    </source>
</reference>
<evidence type="ECO:0000256" key="1">
    <source>
        <dbReference type="SAM" id="MobiDB-lite"/>
    </source>
</evidence>
<dbReference type="RefSeq" id="WP_109796076.1">
    <property type="nucleotide sequence ID" value="NZ_PHIG01000043.1"/>
</dbReference>
<accession>A0A2M9FYR1</accession>
<dbReference type="AlphaFoldDB" id="A0A2M9FYR1"/>
<sequence length="165" mass="18400">MNYSEMVEDALRGVVRAALQKAATDGLHGNHHFYVTFLTRFPGVELPDHLLERYPSDITIVLQHQYWDLEIGDEAFEVSLSFNKLPTRIRVPYVAITSFADPSVQFGLQFQPQGEWAPAEGPVDPARNLPVGGDSDEADEISDEAPAEEEKQGEVVSLDAFRKKS</sequence>
<dbReference type="InterPro" id="IPR036760">
    <property type="entry name" value="SspB-like_sf"/>
</dbReference>
<dbReference type="Gene3D" id="2.30.30.220">
    <property type="entry name" value="SspB-like"/>
    <property type="match status" value="1"/>
</dbReference>
<gene>
    <name evidence="2" type="ORF">CVT23_16735</name>
</gene>
<comment type="caution">
    <text evidence="2">The sequence shown here is derived from an EMBL/GenBank/DDBJ whole genome shotgun (WGS) entry which is preliminary data.</text>
</comment>
<proteinExistence type="predicted"/>
<dbReference type="Proteomes" id="UP000229498">
    <property type="component" value="Unassembled WGS sequence"/>
</dbReference>
<feature type="compositionally biased region" description="Acidic residues" evidence="1">
    <location>
        <begin position="134"/>
        <end position="147"/>
    </location>
</feature>
<dbReference type="Pfam" id="PF04386">
    <property type="entry name" value="SspB"/>
    <property type="match status" value="1"/>
</dbReference>
<feature type="region of interest" description="Disordered" evidence="1">
    <location>
        <begin position="115"/>
        <end position="165"/>
    </location>
</feature>
<evidence type="ECO:0000313" key="2">
    <source>
        <dbReference type="EMBL" id="PJK28597.1"/>
    </source>
</evidence>
<dbReference type="EMBL" id="PHIG01000043">
    <property type="protein sequence ID" value="PJK28597.1"/>
    <property type="molecule type" value="Genomic_DNA"/>
</dbReference>
<keyword evidence="3" id="KW-1185">Reference proteome</keyword>
<evidence type="ECO:0008006" key="4">
    <source>
        <dbReference type="Google" id="ProtNLM"/>
    </source>
</evidence>
<organism evidence="2 3">
    <name type="scientific">Minwuia thermotolerans</name>
    <dbReference type="NCBI Taxonomy" id="2056226"/>
    <lineage>
        <taxon>Bacteria</taxon>
        <taxon>Pseudomonadati</taxon>
        <taxon>Pseudomonadota</taxon>
        <taxon>Alphaproteobacteria</taxon>
        <taxon>Minwuiales</taxon>
        <taxon>Minwuiaceae</taxon>
        <taxon>Minwuia</taxon>
    </lineage>
</organism>
<evidence type="ECO:0000313" key="3">
    <source>
        <dbReference type="Proteomes" id="UP000229498"/>
    </source>
</evidence>
<dbReference type="OrthoDB" id="9800412at2"/>
<dbReference type="InterPro" id="IPR007481">
    <property type="entry name" value="SspB"/>
</dbReference>
<protein>
    <recommendedName>
        <fullName evidence="4">Stringent starvation protein B</fullName>
    </recommendedName>
</protein>
<name>A0A2M9FYR1_9PROT</name>